<evidence type="ECO:0000256" key="4">
    <source>
        <dbReference type="ARBA" id="ARBA00022801"/>
    </source>
</evidence>
<evidence type="ECO:0000256" key="1">
    <source>
        <dbReference type="ARBA" id="ARBA00001947"/>
    </source>
</evidence>
<evidence type="ECO:0000313" key="7">
    <source>
        <dbReference type="EMBL" id="SEG88766.1"/>
    </source>
</evidence>
<dbReference type="InterPro" id="IPR001577">
    <property type="entry name" value="Peptidase_M8"/>
</dbReference>
<sequence>MTGNETYKAVADAKRAEILADTDSPFTIEVQFLGGLSDAQKAAFKGAADRWAQVIVGDLPDMLMPGVRPIDDLRILAWGMRVDGPQGVLGAAKPLVMRPASARPSSLLPALSYMYFDVGDLDTMEANGSLRHVITHEMGHALGLGATVWQLKNLMRGFDTDNPVFTGATAIEEYRRLRGSEVAEPVPLANVGQAGSRNSHWRESVFDTELMTPRADPEPPLSRLTVAALQDLGYQVDFEAADPYVLPEEPPDADKATFTCAVDH</sequence>
<evidence type="ECO:0000256" key="6">
    <source>
        <dbReference type="ARBA" id="ARBA00023049"/>
    </source>
</evidence>
<proteinExistence type="predicted"/>
<dbReference type="GO" id="GO:0016020">
    <property type="term" value="C:membrane"/>
    <property type="evidence" value="ECO:0007669"/>
    <property type="project" value="InterPro"/>
</dbReference>
<keyword evidence="2" id="KW-0645">Protease</keyword>
<dbReference type="Proteomes" id="UP000236732">
    <property type="component" value="Unassembled WGS sequence"/>
</dbReference>
<evidence type="ECO:0000256" key="3">
    <source>
        <dbReference type="ARBA" id="ARBA00022723"/>
    </source>
</evidence>
<comment type="cofactor">
    <cofactor evidence="1">
        <name>Zn(2+)</name>
        <dbReference type="ChEBI" id="CHEBI:29105"/>
    </cofactor>
</comment>
<evidence type="ECO:0000256" key="2">
    <source>
        <dbReference type="ARBA" id="ARBA00022670"/>
    </source>
</evidence>
<accession>A0A1H6DVL7</accession>
<dbReference type="Gene3D" id="3.40.390.10">
    <property type="entry name" value="Collagenase (Catalytic Domain)"/>
    <property type="match status" value="1"/>
</dbReference>
<dbReference type="GO" id="GO:0007155">
    <property type="term" value="P:cell adhesion"/>
    <property type="evidence" value="ECO:0007669"/>
    <property type="project" value="InterPro"/>
</dbReference>
<dbReference type="OrthoDB" id="61573at2"/>
<dbReference type="Gene3D" id="3.90.132.10">
    <property type="entry name" value="Leishmanolysin , domain 2"/>
    <property type="match status" value="1"/>
</dbReference>
<keyword evidence="6" id="KW-0482">Metalloprotease</keyword>
<dbReference type="GO" id="GO:0004222">
    <property type="term" value="F:metalloendopeptidase activity"/>
    <property type="evidence" value="ECO:0007669"/>
    <property type="project" value="InterPro"/>
</dbReference>
<evidence type="ECO:0000256" key="5">
    <source>
        <dbReference type="ARBA" id="ARBA00022833"/>
    </source>
</evidence>
<name>A0A1H6DVL7_9ACTN</name>
<dbReference type="EMBL" id="FNVT01000006">
    <property type="protein sequence ID" value="SEG88766.1"/>
    <property type="molecule type" value="Genomic_DNA"/>
</dbReference>
<keyword evidence="8" id="KW-1185">Reference proteome</keyword>
<keyword evidence="4" id="KW-0378">Hydrolase</keyword>
<dbReference type="GO" id="GO:0006508">
    <property type="term" value="P:proteolysis"/>
    <property type="evidence" value="ECO:0007669"/>
    <property type="project" value="UniProtKB-KW"/>
</dbReference>
<dbReference type="Pfam" id="PF01457">
    <property type="entry name" value="Peptidase_M8"/>
    <property type="match status" value="1"/>
</dbReference>
<evidence type="ECO:0000313" key="8">
    <source>
        <dbReference type="Proteomes" id="UP000236732"/>
    </source>
</evidence>
<protein>
    <submittedName>
        <fullName evidence="7">Leishmanolysin</fullName>
    </submittedName>
</protein>
<dbReference type="AlphaFoldDB" id="A0A1H6DVL7"/>
<reference evidence="7 8" key="1">
    <citation type="submission" date="2016-10" db="EMBL/GenBank/DDBJ databases">
        <authorList>
            <person name="de Groot N.N."/>
        </authorList>
    </citation>
    <scope>NUCLEOTIDE SEQUENCE [LARGE SCALE GENOMIC DNA]</scope>
    <source>
        <strain evidence="7 8">CGMCC 4.7037</strain>
    </source>
</reference>
<keyword evidence="5" id="KW-0862">Zinc</keyword>
<dbReference type="RefSeq" id="WP_160150375.1">
    <property type="nucleotide sequence ID" value="NZ_FNVT01000006.1"/>
</dbReference>
<dbReference type="InterPro" id="IPR024079">
    <property type="entry name" value="MetalloPept_cat_dom_sf"/>
</dbReference>
<gene>
    <name evidence="7" type="ORF">SAMN05444920_106301</name>
</gene>
<keyword evidence="3" id="KW-0479">Metal-binding</keyword>
<organism evidence="7 8">
    <name type="scientific">Nonomuraea solani</name>
    <dbReference type="NCBI Taxonomy" id="1144553"/>
    <lineage>
        <taxon>Bacteria</taxon>
        <taxon>Bacillati</taxon>
        <taxon>Actinomycetota</taxon>
        <taxon>Actinomycetes</taxon>
        <taxon>Streptosporangiales</taxon>
        <taxon>Streptosporangiaceae</taxon>
        <taxon>Nonomuraea</taxon>
    </lineage>
</organism>
<dbReference type="GO" id="GO:0046872">
    <property type="term" value="F:metal ion binding"/>
    <property type="evidence" value="ECO:0007669"/>
    <property type="project" value="UniProtKB-KW"/>
</dbReference>
<dbReference type="SUPFAM" id="SSF55486">
    <property type="entry name" value="Metalloproteases ('zincins'), catalytic domain"/>
    <property type="match status" value="2"/>
</dbReference>